<reference evidence="1 2" key="1">
    <citation type="submission" date="2021-06" db="EMBL/GenBank/DDBJ databases">
        <authorList>
            <person name="Kallberg Y."/>
            <person name="Tangrot J."/>
            <person name="Rosling A."/>
        </authorList>
    </citation>
    <scope>NUCLEOTIDE SEQUENCE [LARGE SCALE GENOMIC DNA]</scope>
    <source>
        <strain evidence="1 2">120-4 pot B 10/14</strain>
    </source>
</reference>
<keyword evidence="2" id="KW-1185">Reference proteome</keyword>
<dbReference type="Proteomes" id="UP000789901">
    <property type="component" value="Unassembled WGS sequence"/>
</dbReference>
<name>A0ABM8VX12_GIGMA</name>
<gene>
    <name evidence="1" type="ORF">GMARGA_LOCUS629</name>
</gene>
<protein>
    <submittedName>
        <fullName evidence="1">42938_t:CDS:1</fullName>
    </submittedName>
</protein>
<evidence type="ECO:0000313" key="1">
    <source>
        <dbReference type="EMBL" id="CAG8467851.1"/>
    </source>
</evidence>
<evidence type="ECO:0000313" key="2">
    <source>
        <dbReference type="Proteomes" id="UP000789901"/>
    </source>
</evidence>
<sequence>MSPTKRVKKKQVTKVVRRNRTSYSVEQKKAVVSYTREYRRNKVAKNFNLDSSMAERRLYTWVLEQRKQALAITYITLQYKISEILQQPDMTLLYSDLAENFKASYH</sequence>
<dbReference type="EMBL" id="CAJVQB010000110">
    <property type="protein sequence ID" value="CAG8467851.1"/>
    <property type="molecule type" value="Genomic_DNA"/>
</dbReference>
<organism evidence="1 2">
    <name type="scientific">Gigaspora margarita</name>
    <dbReference type="NCBI Taxonomy" id="4874"/>
    <lineage>
        <taxon>Eukaryota</taxon>
        <taxon>Fungi</taxon>
        <taxon>Fungi incertae sedis</taxon>
        <taxon>Mucoromycota</taxon>
        <taxon>Glomeromycotina</taxon>
        <taxon>Glomeromycetes</taxon>
        <taxon>Diversisporales</taxon>
        <taxon>Gigasporaceae</taxon>
        <taxon>Gigaspora</taxon>
    </lineage>
</organism>
<accession>A0ABM8VX12</accession>
<proteinExistence type="predicted"/>
<comment type="caution">
    <text evidence="1">The sequence shown here is derived from an EMBL/GenBank/DDBJ whole genome shotgun (WGS) entry which is preliminary data.</text>
</comment>